<reference evidence="2" key="1">
    <citation type="journal article" date="2015" name="Nature">
        <title>Complex archaea that bridge the gap between prokaryotes and eukaryotes.</title>
        <authorList>
            <person name="Spang A."/>
            <person name="Saw J.H."/>
            <person name="Jorgensen S.L."/>
            <person name="Zaremba-Niedzwiedzka K."/>
            <person name="Martijn J."/>
            <person name="Lind A.E."/>
            <person name="van Eijk R."/>
            <person name="Schleper C."/>
            <person name="Guy L."/>
            <person name="Ettema T.J."/>
        </authorList>
    </citation>
    <scope>NUCLEOTIDE SEQUENCE</scope>
</reference>
<evidence type="ECO:0000313" key="2">
    <source>
        <dbReference type="EMBL" id="KKK84279.1"/>
    </source>
</evidence>
<dbReference type="SUPFAM" id="SSF101386">
    <property type="entry name" value="all-alpha NTP pyrophosphatases"/>
    <property type="match status" value="1"/>
</dbReference>
<comment type="caution">
    <text evidence="2">The sequence shown here is derived from an EMBL/GenBank/DDBJ whole genome shotgun (WGS) entry which is preliminary data.</text>
</comment>
<proteinExistence type="predicted"/>
<name>A0A0F9B0S1_9ZZZZ</name>
<dbReference type="Gene3D" id="1.10.287.1080">
    <property type="entry name" value="MazG-like"/>
    <property type="match status" value="1"/>
</dbReference>
<evidence type="ECO:0000259" key="1">
    <source>
        <dbReference type="Pfam" id="PF03819"/>
    </source>
</evidence>
<dbReference type="Pfam" id="PF03819">
    <property type="entry name" value="MazG"/>
    <property type="match status" value="1"/>
</dbReference>
<organism evidence="2">
    <name type="scientific">marine sediment metagenome</name>
    <dbReference type="NCBI Taxonomy" id="412755"/>
    <lineage>
        <taxon>unclassified sequences</taxon>
        <taxon>metagenomes</taxon>
        <taxon>ecological metagenomes</taxon>
    </lineage>
</organism>
<gene>
    <name evidence="2" type="ORF">LCGC14_2784990</name>
</gene>
<dbReference type="AlphaFoldDB" id="A0A0F9B0S1"/>
<dbReference type="EMBL" id="LAZR01051852">
    <property type="protein sequence ID" value="KKK84279.1"/>
    <property type="molecule type" value="Genomic_DNA"/>
</dbReference>
<accession>A0A0F9B0S1</accession>
<dbReference type="InterPro" id="IPR004518">
    <property type="entry name" value="MazG-like_dom"/>
</dbReference>
<sequence>MEVKELLEQATEVLDLIKNGWDRNIYFDVSKLAEECGEVAAALNKSKFTDADLADELADVISVCAVIALKRDIDLEKAIISKQVKRVDKLLKRFHDGKRTDPTKRISL</sequence>
<feature type="domain" description="NTP pyrophosphohydrolase MazG-like" evidence="1">
    <location>
        <begin position="31"/>
        <end position="86"/>
    </location>
</feature>
<protein>
    <recommendedName>
        <fullName evidence="1">NTP pyrophosphohydrolase MazG-like domain-containing protein</fullName>
    </recommendedName>
</protein>